<feature type="transmembrane region" description="Helical" evidence="5">
    <location>
        <begin position="799"/>
        <end position="821"/>
    </location>
</feature>
<comment type="caution">
    <text evidence="7">The sequence shown here is derived from an EMBL/GenBank/DDBJ whole genome shotgun (WGS) entry which is preliminary data.</text>
</comment>
<gene>
    <name evidence="7" type="ORF">CYY_009544</name>
</gene>
<sequence length="893" mass="104237">MVSIKEEIFKGHDIWYYANLRVKIDVNNNAGKREEIMKKIEIDLPQQLKELNFECSLIEQGDVDEKDYFFEIGISRQKYDDFKNQIITQYHTNIELSPYQIYNWIKNSILNCKELKFLKEKQYKTKIFAKPVYKYEKLNLLLSLLKPELYWEKNGHPIFNEILGTSGPANALYFLFLFYYIVSLFFLAIFSVLFVLSQYNIIDHPYKLVVQCSIGVFIVLYCKFLLDLASRDQLNILEDQKGKNTTHRALSLSESFRNVTIQTNLNLYVTVGEKGLFLQDWPNEEYSIFTLVIKTSEYVDSKQIIVVDIVSKNGGFLSCVDAPNQTNMRILLPTKFNGSPFNLYQMKPGLWAICSVDNADKVKNDIAPKLRELNFECSLIEQGDVDKKDYFFQIGISRQKYNDFKDHILSQYHTNIELSPYQIYNWIKNSILNCKELKFLKEKQYKTKIFAKPVYKYEKLNLLKSLIKPELYWEKDGHPIFNEILETSGPANALYFLFLLIQEISNEVSNGNEAVTDNIKTLKYNKVLILSEDYTTKDLSPEQQNKRIKVLIGGIGLTILCLLNLPMLYIALIIFKIKVINSEIISNVISAVAILMSNYFYEKFTKFLTKHELHPNTKAFDQCLMYKLVLFEVVNFTEPVFISFLKSGFSLFGVPDFFELCDNMNAKGSTGCYGDLESFLLTMFMTNFVVNIFIQIKPLLGYLYKKFKHGGIRGLFQKILKGVESEFYRPKFKLFDEYNYIVVQSSFLIIFGTACSLAPAICLALYFFEFLIDPIKILCLFRLPKHTSFKELADWDDVFLLHGIMAIFIVPFLIGFSYPLVDYYTSNNQYIKMWVIFALVFILQFFKFFVEKCINDDSRRLKEEKAIEELRIIFIRLKTGLNIPITRAEQEAA</sequence>
<feature type="transmembrane region" description="Helical" evidence="5">
    <location>
        <begin position="738"/>
        <end position="768"/>
    </location>
</feature>
<dbReference type="PANTHER" id="PTHR12308:SF73">
    <property type="entry name" value="ANOCTAMIN"/>
    <property type="match status" value="1"/>
</dbReference>
<feature type="transmembrane region" description="Helical" evidence="5">
    <location>
        <begin position="550"/>
        <end position="572"/>
    </location>
</feature>
<evidence type="ECO:0000259" key="6">
    <source>
        <dbReference type="Pfam" id="PF04547"/>
    </source>
</evidence>
<dbReference type="Pfam" id="PF04547">
    <property type="entry name" value="Anoctamin"/>
    <property type="match status" value="1"/>
</dbReference>
<reference evidence="7" key="1">
    <citation type="submission" date="2020-01" db="EMBL/GenBank/DDBJ databases">
        <title>Development of genomics and gene disruption for Polysphondylium violaceum indicates a role for the polyketide synthase stlB in stalk morphogenesis.</title>
        <authorList>
            <person name="Narita B."/>
            <person name="Kawabe Y."/>
            <person name="Kin K."/>
            <person name="Saito T."/>
            <person name="Gibbs R."/>
            <person name="Kuspa A."/>
            <person name="Muzny D."/>
            <person name="Queller D."/>
            <person name="Richards S."/>
            <person name="Strassman J."/>
            <person name="Sucgang R."/>
            <person name="Worley K."/>
            <person name="Schaap P."/>
        </authorList>
    </citation>
    <scope>NUCLEOTIDE SEQUENCE</scope>
    <source>
        <strain evidence="7">QSvi11</strain>
    </source>
</reference>
<evidence type="ECO:0000256" key="5">
    <source>
        <dbReference type="SAM" id="Phobius"/>
    </source>
</evidence>
<feature type="transmembrane region" description="Helical" evidence="5">
    <location>
        <begin position="171"/>
        <end position="196"/>
    </location>
</feature>
<dbReference type="Proteomes" id="UP000695562">
    <property type="component" value="Unassembled WGS sequence"/>
</dbReference>
<protein>
    <recommendedName>
        <fullName evidence="6">Anoctamin transmembrane domain-containing protein</fullName>
    </recommendedName>
</protein>
<dbReference type="PANTHER" id="PTHR12308">
    <property type="entry name" value="ANOCTAMIN"/>
    <property type="match status" value="1"/>
</dbReference>
<organism evidence="7 8">
    <name type="scientific">Polysphondylium violaceum</name>
    <dbReference type="NCBI Taxonomy" id="133409"/>
    <lineage>
        <taxon>Eukaryota</taxon>
        <taxon>Amoebozoa</taxon>
        <taxon>Evosea</taxon>
        <taxon>Eumycetozoa</taxon>
        <taxon>Dictyostelia</taxon>
        <taxon>Dictyosteliales</taxon>
        <taxon>Dictyosteliaceae</taxon>
        <taxon>Polysphondylium</taxon>
    </lineage>
</organism>
<dbReference type="GO" id="GO:0016020">
    <property type="term" value="C:membrane"/>
    <property type="evidence" value="ECO:0007669"/>
    <property type="project" value="UniProtKB-SubCell"/>
</dbReference>
<dbReference type="InterPro" id="IPR007632">
    <property type="entry name" value="Anoctamin"/>
</dbReference>
<proteinExistence type="predicted"/>
<feature type="domain" description="Anoctamin transmembrane" evidence="6">
    <location>
        <begin position="539"/>
        <end position="866"/>
    </location>
</feature>
<evidence type="ECO:0000313" key="7">
    <source>
        <dbReference type="EMBL" id="KAF2069136.1"/>
    </source>
</evidence>
<accession>A0A8J4UPE8</accession>
<evidence type="ECO:0000256" key="3">
    <source>
        <dbReference type="ARBA" id="ARBA00022989"/>
    </source>
</evidence>
<keyword evidence="8" id="KW-1185">Reference proteome</keyword>
<dbReference type="OrthoDB" id="296386at2759"/>
<feature type="transmembrane region" description="Helical" evidence="5">
    <location>
        <begin position="833"/>
        <end position="850"/>
    </location>
</feature>
<feature type="transmembrane region" description="Helical" evidence="5">
    <location>
        <begin position="679"/>
        <end position="704"/>
    </location>
</feature>
<evidence type="ECO:0000256" key="2">
    <source>
        <dbReference type="ARBA" id="ARBA00022692"/>
    </source>
</evidence>
<comment type="subcellular location">
    <subcellularLocation>
        <location evidence="1">Membrane</location>
        <topology evidence="1">Multi-pass membrane protein</topology>
    </subcellularLocation>
</comment>
<dbReference type="AlphaFoldDB" id="A0A8J4UPE8"/>
<keyword evidence="3 5" id="KW-1133">Transmembrane helix</keyword>
<dbReference type="GO" id="GO:0005254">
    <property type="term" value="F:chloride channel activity"/>
    <property type="evidence" value="ECO:0007669"/>
    <property type="project" value="TreeGrafter"/>
</dbReference>
<feature type="transmembrane region" description="Helical" evidence="5">
    <location>
        <begin position="584"/>
        <end position="601"/>
    </location>
</feature>
<keyword evidence="2 5" id="KW-0812">Transmembrane</keyword>
<dbReference type="EMBL" id="AJWJ01000737">
    <property type="protein sequence ID" value="KAF2069136.1"/>
    <property type="molecule type" value="Genomic_DNA"/>
</dbReference>
<feature type="transmembrane region" description="Helical" evidence="5">
    <location>
        <begin position="208"/>
        <end position="226"/>
    </location>
</feature>
<evidence type="ECO:0000313" key="8">
    <source>
        <dbReference type="Proteomes" id="UP000695562"/>
    </source>
</evidence>
<keyword evidence="4 5" id="KW-0472">Membrane</keyword>
<dbReference type="InterPro" id="IPR049452">
    <property type="entry name" value="Anoctamin_TM"/>
</dbReference>
<evidence type="ECO:0000256" key="4">
    <source>
        <dbReference type="ARBA" id="ARBA00023136"/>
    </source>
</evidence>
<name>A0A8J4UPE8_9MYCE</name>
<evidence type="ECO:0000256" key="1">
    <source>
        <dbReference type="ARBA" id="ARBA00004141"/>
    </source>
</evidence>